<evidence type="ECO:0000256" key="2">
    <source>
        <dbReference type="ARBA" id="ARBA00005582"/>
    </source>
</evidence>
<dbReference type="GO" id="GO:0044715">
    <property type="term" value="F:8-oxo-dGDP phosphatase activity"/>
    <property type="evidence" value="ECO:0007669"/>
    <property type="project" value="TreeGrafter"/>
</dbReference>
<comment type="similarity">
    <text evidence="2">Belongs to the Nudix hydrolase family.</text>
</comment>
<feature type="domain" description="Nudix hydrolase" evidence="12">
    <location>
        <begin position="24"/>
        <end position="149"/>
    </location>
</feature>
<keyword evidence="4" id="KW-0235">DNA replication</keyword>
<dbReference type="PANTHER" id="PTHR47707">
    <property type="entry name" value="8-OXO-DGTP DIPHOSPHATASE"/>
    <property type="match status" value="1"/>
</dbReference>
<evidence type="ECO:0000256" key="4">
    <source>
        <dbReference type="ARBA" id="ARBA00022705"/>
    </source>
</evidence>
<evidence type="ECO:0000256" key="9">
    <source>
        <dbReference type="ARBA" id="ARBA00023204"/>
    </source>
</evidence>
<evidence type="ECO:0000256" key="10">
    <source>
        <dbReference type="ARBA" id="ARBA00035861"/>
    </source>
</evidence>
<dbReference type="InterPro" id="IPR020476">
    <property type="entry name" value="Nudix_hydrolase"/>
</dbReference>
<evidence type="ECO:0000256" key="7">
    <source>
        <dbReference type="ARBA" id="ARBA00022801"/>
    </source>
</evidence>
<keyword evidence="7 13" id="KW-0378">Hydrolase</keyword>
<comment type="caution">
    <text evidence="13">The sequence shown here is derived from an EMBL/GenBank/DDBJ whole genome shotgun (WGS) entry which is preliminary data.</text>
</comment>
<dbReference type="InterPro" id="IPR015797">
    <property type="entry name" value="NUDIX_hydrolase-like_dom_sf"/>
</dbReference>
<dbReference type="GO" id="GO:0046872">
    <property type="term" value="F:metal ion binding"/>
    <property type="evidence" value="ECO:0007669"/>
    <property type="project" value="UniProtKB-KW"/>
</dbReference>
<comment type="catalytic activity">
    <reaction evidence="10">
        <text>8-oxo-dGTP + H2O = 8-oxo-dGMP + diphosphate + H(+)</text>
        <dbReference type="Rhea" id="RHEA:31575"/>
        <dbReference type="ChEBI" id="CHEBI:15377"/>
        <dbReference type="ChEBI" id="CHEBI:15378"/>
        <dbReference type="ChEBI" id="CHEBI:33019"/>
        <dbReference type="ChEBI" id="CHEBI:63224"/>
        <dbReference type="ChEBI" id="CHEBI:77896"/>
        <dbReference type="EC" id="3.6.1.55"/>
    </reaction>
</comment>
<evidence type="ECO:0000256" key="3">
    <source>
        <dbReference type="ARBA" id="ARBA00022457"/>
    </source>
</evidence>
<dbReference type="PRINTS" id="PR00502">
    <property type="entry name" value="NUDIXFAMILY"/>
</dbReference>
<dbReference type="InterPro" id="IPR047127">
    <property type="entry name" value="MutT-like"/>
</dbReference>
<dbReference type="InterPro" id="IPR020084">
    <property type="entry name" value="NUDIX_hydrolase_CS"/>
</dbReference>
<keyword evidence="9" id="KW-0234">DNA repair</keyword>
<reference evidence="13" key="1">
    <citation type="submission" date="2009-10" db="EMBL/GenBank/DDBJ databases">
        <title>Diversity of trophic interactions inside an arsenic-rich microbial ecosystem.</title>
        <authorList>
            <person name="Bertin P.N."/>
            <person name="Heinrich-Salmeron A."/>
            <person name="Pelletier E."/>
            <person name="Goulhen-Chollet F."/>
            <person name="Arsene-Ploetze F."/>
            <person name="Gallien S."/>
            <person name="Calteau A."/>
            <person name="Vallenet D."/>
            <person name="Casiot C."/>
            <person name="Chane-Woon-Ming B."/>
            <person name="Giloteaux L."/>
            <person name="Barakat M."/>
            <person name="Bonnefoy V."/>
            <person name="Bruneel O."/>
            <person name="Chandler M."/>
            <person name="Cleiss J."/>
            <person name="Duran R."/>
            <person name="Elbaz-Poulichet F."/>
            <person name="Fonknechten N."/>
            <person name="Lauga B."/>
            <person name="Mornico D."/>
            <person name="Ortet P."/>
            <person name="Schaeffer C."/>
            <person name="Siguier P."/>
            <person name="Alexander Thil Smith A."/>
            <person name="Van Dorsselaer A."/>
            <person name="Weissenbach J."/>
            <person name="Medigue C."/>
            <person name="Le Paslier D."/>
        </authorList>
    </citation>
    <scope>NUCLEOTIDE SEQUENCE</scope>
</reference>
<sequence>MAVASNAETGAAAASVPAGEAGRPLVPVAVGVLLRADGSFLLASRPVGKPYAGYWEFPGGKIEPGETLLQALERELHEELDIHALHASFWRSCVVDYPHARVELQFCKVTHWQGQMRPCEGQDIAWQQLPVTVAPVLPGTIPVLQWLAQERSHEGPTHQGPTHLT</sequence>
<dbReference type="GO" id="GO:0035539">
    <property type="term" value="F:8-oxo-7,8-dihydrodeoxyguanosine triphosphate pyrophosphatase activity"/>
    <property type="evidence" value="ECO:0007669"/>
    <property type="project" value="UniProtKB-EC"/>
</dbReference>
<dbReference type="PROSITE" id="PS51462">
    <property type="entry name" value="NUDIX"/>
    <property type="match status" value="1"/>
</dbReference>
<dbReference type="AlphaFoldDB" id="E6PTG3"/>
<dbReference type="GO" id="GO:0044716">
    <property type="term" value="F:8-oxo-GDP phosphatase activity"/>
    <property type="evidence" value="ECO:0007669"/>
    <property type="project" value="TreeGrafter"/>
</dbReference>
<dbReference type="PROSITE" id="PS00893">
    <property type="entry name" value="NUDIX_BOX"/>
    <property type="match status" value="1"/>
</dbReference>
<keyword evidence="8" id="KW-0460">Magnesium</keyword>
<name>E6PTG3_9ZZZZ</name>
<dbReference type="EMBL" id="CABM01000049">
    <property type="protein sequence ID" value="CBH98220.1"/>
    <property type="molecule type" value="Genomic_DNA"/>
</dbReference>
<gene>
    <name evidence="13" type="ORF">CARN2_3696</name>
</gene>
<keyword evidence="5" id="KW-0479">Metal-binding</keyword>
<dbReference type="GO" id="GO:0006281">
    <property type="term" value="P:DNA repair"/>
    <property type="evidence" value="ECO:0007669"/>
    <property type="project" value="UniProtKB-KW"/>
</dbReference>
<dbReference type="SUPFAM" id="SSF55811">
    <property type="entry name" value="Nudix"/>
    <property type="match status" value="1"/>
</dbReference>
<evidence type="ECO:0000256" key="8">
    <source>
        <dbReference type="ARBA" id="ARBA00022842"/>
    </source>
</evidence>
<keyword evidence="3" id="KW-0515">Mutator protein</keyword>
<dbReference type="GO" id="GO:0008413">
    <property type="term" value="F:8-oxo-7,8-dihydroguanosine triphosphate pyrophosphatase activity"/>
    <property type="evidence" value="ECO:0007669"/>
    <property type="project" value="TreeGrafter"/>
</dbReference>
<dbReference type="Gene3D" id="3.90.79.10">
    <property type="entry name" value="Nucleoside Triphosphate Pyrophosphohydrolase"/>
    <property type="match status" value="1"/>
</dbReference>
<dbReference type="CDD" id="cd03425">
    <property type="entry name" value="NUDIX_MutT_NudA_like"/>
    <property type="match status" value="1"/>
</dbReference>
<dbReference type="GO" id="GO:0006260">
    <property type="term" value="P:DNA replication"/>
    <property type="evidence" value="ECO:0007669"/>
    <property type="project" value="UniProtKB-KW"/>
</dbReference>
<evidence type="ECO:0000256" key="5">
    <source>
        <dbReference type="ARBA" id="ARBA00022723"/>
    </source>
</evidence>
<dbReference type="PANTHER" id="PTHR47707:SF1">
    <property type="entry name" value="NUDIX HYDROLASE FAMILY PROTEIN"/>
    <property type="match status" value="1"/>
</dbReference>
<evidence type="ECO:0000313" key="13">
    <source>
        <dbReference type="EMBL" id="CBH98220.1"/>
    </source>
</evidence>
<organism evidence="13">
    <name type="scientific">mine drainage metagenome</name>
    <dbReference type="NCBI Taxonomy" id="410659"/>
    <lineage>
        <taxon>unclassified sequences</taxon>
        <taxon>metagenomes</taxon>
        <taxon>ecological metagenomes</taxon>
    </lineage>
</organism>
<keyword evidence="6" id="KW-0227">DNA damage</keyword>
<evidence type="ECO:0000256" key="6">
    <source>
        <dbReference type="ARBA" id="ARBA00022763"/>
    </source>
</evidence>
<evidence type="ECO:0000259" key="12">
    <source>
        <dbReference type="PROSITE" id="PS51462"/>
    </source>
</evidence>
<dbReference type="Pfam" id="PF00293">
    <property type="entry name" value="NUDIX"/>
    <property type="match status" value="1"/>
</dbReference>
<proteinExistence type="inferred from homology"/>
<comment type="cofactor">
    <cofactor evidence="1">
        <name>Mg(2+)</name>
        <dbReference type="ChEBI" id="CHEBI:18420"/>
    </cofactor>
</comment>
<protein>
    <recommendedName>
        <fullName evidence="11">8-oxo-dGTP diphosphatase</fullName>
        <ecNumber evidence="11">3.6.1.55</ecNumber>
    </recommendedName>
</protein>
<evidence type="ECO:0000256" key="11">
    <source>
        <dbReference type="ARBA" id="ARBA00038905"/>
    </source>
</evidence>
<dbReference type="InterPro" id="IPR000086">
    <property type="entry name" value="NUDIX_hydrolase_dom"/>
</dbReference>
<dbReference type="EC" id="3.6.1.55" evidence="11"/>
<accession>E6PTG3</accession>
<evidence type="ECO:0000256" key="1">
    <source>
        <dbReference type="ARBA" id="ARBA00001946"/>
    </source>
</evidence>